<protein>
    <submittedName>
        <fullName evidence="2">DUF1801 domain-containing protein</fullName>
    </submittedName>
</protein>
<keyword evidence="3" id="KW-1185">Reference proteome</keyword>
<sequence>MPHYPLPPAVELCYKNYPERVRGKLLSLRDLILETAGLTEGVGKIEEALKWGQPSFLTPETKSGSTIRIDQTKADNGQYAIYFHCQTNLVDRFRELYPQEMTYGGNRSIIFDQDDEVPTAALQHCIAMALTYHLNK</sequence>
<comment type="caution">
    <text evidence="2">The sequence shown here is derived from an EMBL/GenBank/DDBJ whole genome shotgun (WGS) entry which is preliminary data.</text>
</comment>
<dbReference type="EMBL" id="JBHUII010000003">
    <property type="protein sequence ID" value="MFD2205302.1"/>
    <property type="molecule type" value="Genomic_DNA"/>
</dbReference>
<evidence type="ECO:0000313" key="3">
    <source>
        <dbReference type="Proteomes" id="UP001597294"/>
    </source>
</evidence>
<organism evidence="2 3">
    <name type="scientific">Kiloniella antarctica</name>
    <dbReference type="NCBI Taxonomy" id="1550907"/>
    <lineage>
        <taxon>Bacteria</taxon>
        <taxon>Pseudomonadati</taxon>
        <taxon>Pseudomonadota</taxon>
        <taxon>Alphaproteobacteria</taxon>
        <taxon>Rhodospirillales</taxon>
        <taxon>Kiloniellaceae</taxon>
        <taxon>Kiloniella</taxon>
    </lineage>
</organism>
<evidence type="ECO:0000259" key="1">
    <source>
        <dbReference type="Pfam" id="PF08818"/>
    </source>
</evidence>
<dbReference type="InterPro" id="IPR014922">
    <property type="entry name" value="YdhG-like"/>
</dbReference>
<proteinExistence type="predicted"/>
<dbReference type="Proteomes" id="UP001597294">
    <property type="component" value="Unassembled WGS sequence"/>
</dbReference>
<dbReference type="SUPFAM" id="SSF159888">
    <property type="entry name" value="YdhG-like"/>
    <property type="match status" value="1"/>
</dbReference>
<dbReference type="Pfam" id="PF08818">
    <property type="entry name" value="DUF1801"/>
    <property type="match status" value="1"/>
</dbReference>
<evidence type="ECO:0000313" key="2">
    <source>
        <dbReference type="EMBL" id="MFD2205302.1"/>
    </source>
</evidence>
<reference evidence="3" key="1">
    <citation type="journal article" date="2019" name="Int. J. Syst. Evol. Microbiol.">
        <title>The Global Catalogue of Microorganisms (GCM) 10K type strain sequencing project: providing services to taxonomists for standard genome sequencing and annotation.</title>
        <authorList>
            <consortium name="The Broad Institute Genomics Platform"/>
            <consortium name="The Broad Institute Genome Sequencing Center for Infectious Disease"/>
            <person name="Wu L."/>
            <person name="Ma J."/>
        </authorList>
    </citation>
    <scope>NUCLEOTIDE SEQUENCE [LARGE SCALE GENOMIC DNA]</scope>
    <source>
        <strain evidence="3">CGMCC 4.7192</strain>
    </source>
</reference>
<gene>
    <name evidence="2" type="ORF">ACFSKO_06765</name>
</gene>
<dbReference type="RefSeq" id="WP_380249858.1">
    <property type="nucleotide sequence ID" value="NZ_JBHUII010000003.1"/>
</dbReference>
<feature type="domain" description="YdhG-like" evidence="1">
    <location>
        <begin position="22"/>
        <end position="129"/>
    </location>
</feature>
<name>A0ABW5BGV1_9PROT</name>
<accession>A0ABW5BGV1</accession>